<dbReference type="InterPro" id="IPR036890">
    <property type="entry name" value="HATPase_C_sf"/>
</dbReference>
<dbReference type="Gene3D" id="3.30.565.10">
    <property type="entry name" value="Histidine kinase-like ATPase, C-terminal domain"/>
    <property type="match status" value="1"/>
</dbReference>
<dbReference type="AlphaFoldDB" id="A0A843SNB6"/>
<feature type="transmembrane region" description="Helical" evidence="1">
    <location>
        <begin position="104"/>
        <end position="129"/>
    </location>
</feature>
<proteinExistence type="predicted"/>
<evidence type="ECO:0000313" key="3">
    <source>
        <dbReference type="EMBL" id="MQA23364.1"/>
    </source>
</evidence>
<sequence>MTIDLAIAAQPIRTASAQAAQARSAARALRGWRPCLTILLGWQVLALLEALARAADASHSGRTLALGHLLAGLALQYLPLVLNSWVLALVFHRRQEAMLRPSRLLLAFFVSIAVFLPLLTGVDLLIVLLRDGRPWRDFPAMLSQLGHLTWWYNIFVVSLAFLAQAAYSAWRRGRQQAWSAQRAHTENLQLRLGLLQGQLKPHFLFNALNSISALVRTADAALADRALQRLGELLHYAQAAGHGRPASVADELDFLRAYLELQSLRYGDRMHVDWTVDERDWRRHACPPLLFQPLAENAVHHGVEPHQLECRIDIALACADGMVCLRITNPVLAGARAGHGLGLTMTRERLAILYGQRADLHIDADEHHYTIELRFPADGQQAA</sequence>
<keyword evidence="3" id="KW-0418">Kinase</keyword>
<feature type="transmembrane region" description="Helical" evidence="1">
    <location>
        <begin position="149"/>
        <end position="170"/>
    </location>
</feature>
<feature type="transmembrane region" description="Helical" evidence="1">
    <location>
        <begin position="64"/>
        <end position="92"/>
    </location>
</feature>
<keyword evidence="3" id="KW-0808">Transferase</keyword>
<dbReference type="PANTHER" id="PTHR34220:SF7">
    <property type="entry name" value="SENSOR HISTIDINE KINASE YPDA"/>
    <property type="match status" value="1"/>
</dbReference>
<evidence type="ECO:0000256" key="1">
    <source>
        <dbReference type="SAM" id="Phobius"/>
    </source>
</evidence>
<name>A0A843SNB6_9BURK</name>
<dbReference type="Pfam" id="PF06580">
    <property type="entry name" value="His_kinase"/>
    <property type="match status" value="1"/>
</dbReference>
<dbReference type="PANTHER" id="PTHR34220">
    <property type="entry name" value="SENSOR HISTIDINE KINASE YPDA"/>
    <property type="match status" value="1"/>
</dbReference>
<organism evidence="3 4">
    <name type="scientific">Rugamonas rivuli</name>
    <dbReference type="NCBI Taxonomy" id="2743358"/>
    <lineage>
        <taxon>Bacteria</taxon>
        <taxon>Pseudomonadati</taxon>
        <taxon>Pseudomonadota</taxon>
        <taxon>Betaproteobacteria</taxon>
        <taxon>Burkholderiales</taxon>
        <taxon>Oxalobacteraceae</taxon>
        <taxon>Telluria group</taxon>
        <taxon>Rugamonas</taxon>
    </lineage>
</organism>
<evidence type="ECO:0000313" key="4">
    <source>
        <dbReference type="Proteomes" id="UP000444318"/>
    </source>
</evidence>
<keyword evidence="1" id="KW-0812">Transmembrane</keyword>
<dbReference type="GO" id="GO:0000155">
    <property type="term" value="F:phosphorelay sensor kinase activity"/>
    <property type="evidence" value="ECO:0007669"/>
    <property type="project" value="InterPro"/>
</dbReference>
<dbReference type="InterPro" id="IPR010559">
    <property type="entry name" value="Sig_transdc_His_kin_internal"/>
</dbReference>
<reference evidence="3 4" key="1">
    <citation type="submission" date="2019-10" db="EMBL/GenBank/DDBJ databases">
        <title>Two novel species isolated from a subtropical stream in China.</title>
        <authorList>
            <person name="Lu H."/>
        </authorList>
    </citation>
    <scope>NUCLEOTIDE SEQUENCE [LARGE SCALE GENOMIC DNA]</scope>
    <source>
        <strain evidence="3 4">FT103W</strain>
    </source>
</reference>
<keyword evidence="1" id="KW-0472">Membrane</keyword>
<dbReference type="EMBL" id="WHUF01000010">
    <property type="protein sequence ID" value="MQA23364.1"/>
    <property type="molecule type" value="Genomic_DNA"/>
</dbReference>
<protein>
    <submittedName>
        <fullName evidence="3">Sensor histidine kinase</fullName>
    </submittedName>
</protein>
<dbReference type="GO" id="GO:0016020">
    <property type="term" value="C:membrane"/>
    <property type="evidence" value="ECO:0007669"/>
    <property type="project" value="InterPro"/>
</dbReference>
<comment type="caution">
    <text evidence="3">The sequence shown here is derived from an EMBL/GenBank/DDBJ whole genome shotgun (WGS) entry which is preliminary data.</text>
</comment>
<feature type="domain" description="Signal transduction histidine kinase internal region" evidence="2">
    <location>
        <begin position="191"/>
        <end position="270"/>
    </location>
</feature>
<evidence type="ECO:0000259" key="2">
    <source>
        <dbReference type="Pfam" id="PF06580"/>
    </source>
</evidence>
<gene>
    <name evidence="3" type="ORF">GEV01_27955</name>
</gene>
<dbReference type="RefSeq" id="WP_152809291.1">
    <property type="nucleotide sequence ID" value="NZ_WHUF01000010.1"/>
</dbReference>
<accession>A0A843SNB6</accession>
<dbReference type="InterPro" id="IPR050640">
    <property type="entry name" value="Bact_2-comp_sensor_kinase"/>
</dbReference>
<keyword evidence="1" id="KW-1133">Transmembrane helix</keyword>
<dbReference type="SUPFAM" id="SSF55874">
    <property type="entry name" value="ATPase domain of HSP90 chaperone/DNA topoisomerase II/histidine kinase"/>
    <property type="match status" value="1"/>
</dbReference>
<dbReference type="Proteomes" id="UP000444318">
    <property type="component" value="Unassembled WGS sequence"/>
</dbReference>
<feature type="transmembrane region" description="Helical" evidence="1">
    <location>
        <begin position="31"/>
        <end position="52"/>
    </location>
</feature>
<keyword evidence="4" id="KW-1185">Reference proteome</keyword>